<proteinExistence type="predicted"/>
<comment type="caution">
    <text evidence="1">The sequence shown here is derived from an EMBL/GenBank/DDBJ whole genome shotgun (WGS) entry which is preliminary data.</text>
</comment>
<organism evidence="1 2">
    <name type="scientific">Senna tora</name>
    <dbReference type="NCBI Taxonomy" id="362788"/>
    <lineage>
        <taxon>Eukaryota</taxon>
        <taxon>Viridiplantae</taxon>
        <taxon>Streptophyta</taxon>
        <taxon>Embryophyta</taxon>
        <taxon>Tracheophyta</taxon>
        <taxon>Spermatophyta</taxon>
        <taxon>Magnoliopsida</taxon>
        <taxon>eudicotyledons</taxon>
        <taxon>Gunneridae</taxon>
        <taxon>Pentapetalae</taxon>
        <taxon>rosids</taxon>
        <taxon>fabids</taxon>
        <taxon>Fabales</taxon>
        <taxon>Fabaceae</taxon>
        <taxon>Caesalpinioideae</taxon>
        <taxon>Cassia clade</taxon>
        <taxon>Senna</taxon>
    </lineage>
</organism>
<dbReference type="AlphaFoldDB" id="A0A834TW16"/>
<dbReference type="EMBL" id="JAAIUW010000006">
    <property type="protein sequence ID" value="KAF7825284.1"/>
    <property type="molecule type" value="Genomic_DNA"/>
</dbReference>
<reference evidence="1" key="1">
    <citation type="submission" date="2020-09" db="EMBL/GenBank/DDBJ databases">
        <title>Genome-Enabled Discovery of Anthraquinone Biosynthesis in Senna tora.</title>
        <authorList>
            <person name="Kang S.-H."/>
            <person name="Pandey R.P."/>
            <person name="Lee C.-M."/>
            <person name="Sim J.-S."/>
            <person name="Jeong J.-T."/>
            <person name="Choi B.-S."/>
            <person name="Jung M."/>
            <person name="Ginzburg D."/>
            <person name="Zhao K."/>
            <person name="Won S.Y."/>
            <person name="Oh T.-J."/>
            <person name="Yu Y."/>
            <person name="Kim N.-H."/>
            <person name="Lee O.R."/>
            <person name="Lee T.-H."/>
            <person name="Bashyal P."/>
            <person name="Kim T.-S."/>
            <person name="Lee W.-H."/>
            <person name="Kawkins C."/>
            <person name="Kim C.-K."/>
            <person name="Kim J.S."/>
            <person name="Ahn B.O."/>
            <person name="Rhee S.Y."/>
            <person name="Sohng J.K."/>
        </authorList>
    </citation>
    <scope>NUCLEOTIDE SEQUENCE</scope>
    <source>
        <tissue evidence="1">Leaf</tissue>
    </source>
</reference>
<sequence>MIRGPWTFQNSWLLLQPWNKDSDSLKRSFEKVRLWVQLWGLLPHCKAKVMSRKIGALIDTMIHLVKYKRLAQYYYCGLVGYGEENSKNVEKDGKSGKVSSLELGPWLKLEQLGHKVLQKPTEKKENKVCGKHKRR</sequence>
<name>A0A834TW16_9FABA</name>
<keyword evidence="2" id="KW-1185">Reference proteome</keyword>
<accession>A0A834TW16</accession>
<gene>
    <name evidence="1" type="ORF">G2W53_016448</name>
</gene>
<evidence type="ECO:0000313" key="1">
    <source>
        <dbReference type="EMBL" id="KAF7825284.1"/>
    </source>
</evidence>
<dbReference type="Proteomes" id="UP000634136">
    <property type="component" value="Unassembled WGS sequence"/>
</dbReference>
<dbReference type="OrthoDB" id="1434627at2759"/>
<evidence type="ECO:0000313" key="2">
    <source>
        <dbReference type="Proteomes" id="UP000634136"/>
    </source>
</evidence>
<protein>
    <submittedName>
        <fullName evidence="1">Cysteine desulfurase mitochondrial-like</fullName>
    </submittedName>
</protein>